<dbReference type="EMBL" id="AP023396">
    <property type="protein sequence ID" value="BCK55721.1"/>
    <property type="molecule type" value="Genomic_DNA"/>
</dbReference>
<name>A0A7G1KLK8_9NOCA</name>
<dbReference type="PANTHER" id="PTHR30055:SF234">
    <property type="entry name" value="HTH-TYPE TRANSCRIPTIONAL REGULATOR BETI"/>
    <property type="match status" value="1"/>
</dbReference>
<keyword evidence="2 4" id="KW-0238">DNA-binding</keyword>
<accession>A0A7G1KLK8</accession>
<dbReference type="Gene3D" id="1.10.357.10">
    <property type="entry name" value="Tetracycline Repressor, domain 2"/>
    <property type="match status" value="1"/>
</dbReference>
<evidence type="ECO:0000313" key="7">
    <source>
        <dbReference type="Proteomes" id="UP000516173"/>
    </source>
</evidence>
<feature type="domain" description="HTH tetR-type" evidence="5">
    <location>
        <begin position="26"/>
        <end position="86"/>
    </location>
</feature>
<dbReference type="PROSITE" id="PS50977">
    <property type="entry name" value="HTH_TETR_2"/>
    <property type="match status" value="1"/>
</dbReference>
<reference evidence="6 7" key="1">
    <citation type="submission" date="2020-08" db="EMBL/GenBank/DDBJ databases">
        <title>Genome Sequencing of Nocardia wallacei strain FMUON74 and assembly.</title>
        <authorList>
            <person name="Toyokawa M."/>
            <person name="Uesaka K."/>
        </authorList>
    </citation>
    <scope>NUCLEOTIDE SEQUENCE [LARGE SCALE GENOMIC DNA]</scope>
    <source>
        <strain evidence="6 7">FMUON74</strain>
    </source>
</reference>
<evidence type="ECO:0000256" key="2">
    <source>
        <dbReference type="ARBA" id="ARBA00023125"/>
    </source>
</evidence>
<dbReference type="InterPro" id="IPR025996">
    <property type="entry name" value="MT1864/Rv1816-like_C"/>
</dbReference>
<protein>
    <recommendedName>
        <fullName evidence="5">HTH tetR-type domain-containing protein</fullName>
    </recommendedName>
</protein>
<evidence type="ECO:0000256" key="4">
    <source>
        <dbReference type="PROSITE-ProRule" id="PRU00335"/>
    </source>
</evidence>
<dbReference type="Pfam" id="PF00440">
    <property type="entry name" value="TetR_N"/>
    <property type="match status" value="1"/>
</dbReference>
<dbReference type="InterPro" id="IPR036271">
    <property type="entry name" value="Tet_transcr_reg_TetR-rel_C_sf"/>
</dbReference>
<keyword evidence="3" id="KW-0804">Transcription</keyword>
<evidence type="ECO:0000259" key="5">
    <source>
        <dbReference type="PROSITE" id="PS50977"/>
    </source>
</evidence>
<evidence type="ECO:0000313" key="6">
    <source>
        <dbReference type="EMBL" id="BCK55721.1"/>
    </source>
</evidence>
<keyword evidence="7" id="KW-1185">Reference proteome</keyword>
<dbReference type="KEGG" id="nwl:NWFMUON74_34930"/>
<feature type="DNA-binding region" description="H-T-H motif" evidence="4">
    <location>
        <begin position="49"/>
        <end position="68"/>
    </location>
</feature>
<dbReference type="InterPro" id="IPR050109">
    <property type="entry name" value="HTH-type_TetR-like_transc_reg"/>
</dbReference>
<gene>
    <name evidence="6" type="ORF">NWFMUON74_34930</name>
</gene>
<dbReference type="Proteomes" id="UP000516173">
    <property type="component" value="Chromosome"/>
</dbReference>
<dbReference type="GO" id="GO:0000976">
    <property type="term" value="F:transcription cis-regulatory region binding"/>
    <property type="evidence" value="ECO:0007669"/>
    <property type="project" value="TreeGrafter"/>
</dbReference>
<evidence type="ECO:0000256" key="3">
    <source>
        <dbReference type="ARBA" id="ARBA00023163"/>
    </source>
</evidence>
<keyword evidence="1" id="KW-0805">Transcription regulation</keyword>
<evidence type="ECO:0000256" key="1">
    <source>
        <dbReference type="ARBA" id="ARBA00023015"/>
    </source>
</evidence>
<proteinExistence type="predicted"/>
<dbReference type="InterPro" id="IPR001647">
    <property type="entry name" value="HTH_TetR"/>
</dbReference>
<dbReference type="SUPFAM" id="SSF46689">
    <property type="entry name" value="Homeodomain-like"/>
    <property type="match status" value="1"/>
</dbReference>
<dbReference type="SUPFAM" id="SSF48498">
    <property type="entry name" value="Tetracyclin repressor-like, C-terminal domain"/>
    <property type="match status" value="1"/>
</dbReference>
<dbReference type="PANTHER" id="PTHR30055">
    <property type="entry name" value="HTH-TYPE TRANSCRIPTIONAL REGULATOR RUTR"/>
    <property type="match status" value="1"/>
</dbReference>
<dbReference type="GO" id="GO:0003700">
    <property type="term" value="F:DNA-binding transcription factor activity"/>
    <property type="evidence" value="ECO:0007669"/>
    <property type="project" value="TreeGrafter"/>
</dbReference>
<dbReference type="InterPro" id="IPR009057">
    <property type="entry name" value="Homeodomain-like_sf"/>
</dbReference>
<organism evidence="6 7">
    <name type="scientific">Nocardia wallacei</name>
    <dbReference type="NCBI Taxonomy" id="480035"/>
    <lineage>
        <taxon>Bacteria</taxon>
        <taxon>Bacillati</taxon>
        <taxon>Actinomycetota</taxon>
        <taxon>Actinomycetes</taxon>
        <taxon>Mycobacteriales</taxon>
        <taxon>Nocardiaceae</taxon>
        <taxon>Nocardia</taxon>
    </lineage>
</organism>
<dbReference type="Pfam" id="PF13305">
    <property type="entry name" value="TetR_C_33"/>
    <property type="match status" value="1"/>
</dbReference>
<dbReference type="AlphaFoldDB" id="A0A7G1KLK8"/>
<sequence length="250" mass="26804">MAALTEADELQVASMSGTSTATDTVSSLRERLIDATIQLLSTEGLAALTVRRVSRICDVSTMAIYSNFSGMPGLLRAVGSVGFAQLNTRLSECAISDDPITDILVLGFIFRDEALHKPELFRLMYATESPKAEVKLNRGNILSGSGDSDFENFAESFDHVVRATQRALDAGLIRATNARAAAAQFWTGLYGFIQLDMAGLYGDEGLTEVLLPSIVNILIGMGAEPARVQQSVTRVAQLVLSPSQDPVTLT</sequence>